<dbReference type="GO" id="GO:0005737">
    <property type="term" value="C:cytoplasm"/>
    <property type="evidence" value="ECO:0007669"/>
    <property type="project" value="UniProtKB-ARBA"/>
</dbReference>
<evidence type="ECO:0000256" key="11">
    <source>
        <dbReference type="ARBA" id="ARBA00048336"/>
    </source>
</evidence>
<dbReference type="PANTHER" id="PTHR13832">
    <property type="entry name" value="PROTEIN PHOSPHATASE 2C"/>
    <property type="match status" value="1"/>
</dbReference>
<keyword evidence="7" id="KW-0460">Magnesium</keyword>
<evidence type="ECO:0000256" key="8">
    <source>
        <dbReference type="ARBA" id="ARBA00022912"/>
    </source>
</evidence>
<comment type="catalytic activity">
    <reaction evidence="11">
        <text>O-phospho-L-threonyl-[protein] + H2O = L-threonyl-[protein] + phosphate</text>
        <dbReference type="Rhea" id="RHEA:47004"/>
        <dbReference type="Rhea" id="RHEA-COMP:11060"/>
        <dbReference type="Rhea" id="RHEA-COMP:11605"/>
        <dbReference type="ChEBI" id="CHEBI:15377"/>
        <dbReference type="ChEBI" id="CHEBI:30013"/>
        <dbReference type="ChEBI" id="CHEBI:43474"/>
        <dbReference type="ChEBI" id="CHEBI:61977"/>
        <dbReference type="EC" id="3.1.3.16"/>
    </reaction>
</comment>
<comment type="cofactor">
    <cofactor evidence="2">
        <name>Mg(2+)</name>
        <dbReference type="ChEBI" id="CHEBI:18420"/>
    </cofactor>
</comment>
<dbReference type="Gramene" id="Kaladp0085s0099.1.v1.1">
    <property type="protein sequence ID" value="Kaladp0085s0099.1.v1.1"/>
    <property type="gene ID" value="Kaladp0085s0099.v1.1"/>
</dbReference>
<feature type="domain" description="PPM-type phosphatase" evidence="13">
    <location>
        <begin position="49"/>
        <end position="319"/>
    </location>
</feature>
<evidence type="ECO:0000256" key="3">
    <source>
        <dbReference type="ARBA" id="ARBA00006702"/>
    </source>
</evidence>
<dbReference type="PROSITE" id="PS01032">
    <property type="entry name" value="PPM_1"/>
    <property type="match status" value="1"/>
</dbReference>
<evidence type="ECO:0000256" key="10">
    <source>
        <dbReference type="ARBA" id="ARBA00047761"/>
    </source>
</evidence>
<organism evidence="14 15">
    <name type="scientific">Kalanchoe fedtschenkoi</name>
    <name type="common">Lavender scallops</name>
    <name type="synonym">South American air plant</name>
    <dbReference type="NCBI Taxonomy" id="63787"/>
    <lineage>
        <taxon>Eukaryota</taxon>
        <taxon>Viridiplantae</taxon>
        <taxon>Streptophyta</taxon>
        <taxon>Embryophyta</taxon>
        <taxon>Tracheophyta</taxon>
        <taxon>Spermatophyta</taxon>
        <taxon>Magnoliopsida</taxon>
        <taxon>eudicotyledons</taxon>
        <taxon>Gunneridae</taxon>
        <taxon>Pentapetalae</taxon>
        <taxon>Saxifragales</taxon>
        <taxon>Crassulaceae</taxon>
        <taxon>Kalanchoe</taxon>
    </lineage>
</organism>
<keyword evidence="6 12" id="KW-0378">Hydrolase</keyword>
<dbReference type="AlphaFoldDB" id="A0A7N1A541"/>
<dbReference type="Pfam" id="PF00481">
    <property type="entry name" value="PP2C"/>
    <property type="match status" value="1"/>
</dbReference>
<evidence type="ECO:0000259" key="13">
    <source>
        <dbReference type="PROSITE" id="PS51746"/>
    </source>
</evidence>
<name>A0A7N1A541_KALFE</name>
<dbReference type="SMART" id="SM00331">
    <property type="entry name" value="PP2C_SIG"/>
    <property type="match status" value="1"/>
</dbReference>
<evidence type="ECO:0000256" key="4">
    <source>
        <dbReference type="ARBA" id="ARBA00013081"/>
    </source>
</evidence>
<sequence length="358" mass="39793">MVVEAEVHVVCQQSIPVQYFGKGSRVKEVDVICPQPDESAKVKCVPTIRSGSFADIGPRRYMEDEHVRIDDLTAYLGSVLEFPQPSAFYGVFDGHGGPEAAAFVRKNLNRFFFEDVSFPQRCEVDSAFTDEVESSLRKAFLRADLALVEDSGVSSSCGTTALTAMIIESLLMVANAGDCRAVLCRKGEAIEMSQDHRPTCESERRRVEELGGFIDDGYLNGIVSVTRALGDWDMKFPRGSPSPLIAEPEFRQVTLTEDDEFLVLGCDGIWDVMTSQHAVNLIRRGLQRHDDPDQCARDLVLEALRLKTFDNLTVIVVCFSPIDHRQQSPPQQVKQRTCSLTPEALCSLRTLLEGNDLI</sequence>
<evidence type="ECO:0000256" key="5">
    <source>
        <dbReference type="ARBA" id="ARBA00022723"/>
    </source>
</evidence>
<dbReference type="InterPro" id="IPR015655">
    <property type="entry name" value="PP2C"/>
</dbReference>
<comment type="similarity">
    <text evidence="3 12">Belongs to the PP2C family.</text>
</comment>
<evidence type="ECO:0000313" key="15">
    <source>
        <dbReference type="Proteomes" id="UP000594263"/>
    </source>
</evidence>
<dbReference type="PANTHER" id="PTHR13832:SF165">
    <property type="entry name" value="PROTEIN PHOSPHATASE 2C 49-RELATED"/>
    <property type="match status" value="1"/>
</dbReference>
<dbReference type="EC" id="3.1.3.16" evidence="4"/>
<evidence type="ECO:0000256" key="6">
    <source>
        <dbReference type="ARBA" id="ARBA00022801"/>
    </source>
</evidence>
<dbReference type="GO" id="GO:0004722">
    <property type="term" value="F:protein serine/threonine phosphatase activity"/>
    <property type="evidence" value="ECO:0007669"/>
    <property type="project" value="UniProtKB-EC"/>
</dbReference>
<keyword evidence="15" id="KW-1185">Reference proteome</keyword>
<evidence type="ECO:0000256" key="12">
    <source>
        <dbReference type="RuleBase" id="RU003465"/>
    </source>
</evidence>
<comment type="cofactor">
    <cofactor evidence="1">
        <name>Mn(2+)</name>
        <dbReference type="ChEBI" id="CHEBI:29035"/>
    </cofactor>
</comment>
<dbReference type="InterPro" id="IPR036457">
    <property type="entry name" value="PPM-type-like_dom_sf"/>
</dbReference>
<dbReference type="FunFam" id="3.60.40.10:FF:000004">
    <property type="entry name" value="Probable protein phosphatase 2C 22"/>
    <property type="match status" value="1"/>
</dbReference>
<dbReference type="GO" id="GO:0046872">
    <property type="term" value="F:metal ion binding"/>
    <property type="evidence" value="ECO:0007669"/>
    <property type="project" value="UniProtKB-KW"/>
</dbReference>
<dbReference type="CDD" id="cd00143">
    <property type="entry name" value="PP2Cc"/>
    <property type="match status" value="1"/>
</dbReference>
<dbReference type="OMA" id="DHRPNYA"/>
<keyword evidence="5" id="KW-0479">Metal-binding</keyword>
<dbReference type="GO" id="GO:0005634">
    <property type="term" value="C:nucleus"/>
    <property type="evidence" value="ECO:0007669"/>
    <property type="project" value="UniProtKB-ARBA"/>
</dbReference>
<evidence type="ECO:0000256" key="7">
    <source>
        <dbReference type="ARBA" id="ARBA00022842"/>
    </source>
</evidence>
<accession>A0A7N1A541</accession>
<dbReference type="Proteomes" id="UP000594263">
    <property type="component" value="Unplaced"/>
</dbReference>
<reference evidence="14" key="1">
    <citation type="submission" date="2021-01" db="UniProtKB">
        <authorList>
            <consortium name="EnsemblPlants"/>
        </authorList>
    </citation>
    <scope>IDENTIFICATION</scope>
</reference>
<comment type="catalytic activity">
    <reaction evidence="10">
        <text>O-phospho-L-seryl-[protein] + H2O = L-seryl-[protein] + phosphate</text>
        <dbReference type="Rhea" id="RHEA:20629"/>
        <dbReference type="Rhea" id="RHEA-COMP:9863"/>
        <dbReference type="Rhea" id="RHEA-COMP:11604"/>
        <dbReference type="ChEBI" id="CHEBI:15377"/>
        <dbReference type="ChEBI" id="CHEBI:29999"/>
        <dbReference type="ChEBI" id="CHEBI:43474"/>
        <dbReference type="ChEBI" id="CHEBI:83421"/>
        <dbReference type="EC" id="3.1.3.16"/>
    </reaction>
</comment>
<proteinExistence type="inferred from homology"/>
<protein>
    <recommendedName>
        <fullName evidence="4">protein-serine/threonine phosphatase</fullName>
        <ecNumber evidence="4">3.1.3.16</ecNumber>
    </recommendedName>
</protein>
<dbReference type="SUPFAM" id="SSF81606">
    <property type="entry name" value="PP2C-like"/>
    <property type="match status" value="1"/>
</dbReference>
<evidence type="ECO:0000256" key="9">
    <source>
        <dbReference type="ARBA" id="ARBA00023211"/>
    </source>
</evidence>
<keyword evidence="8 12" id="KW-0904">Protein phosphatase</keyword>
<dbReference type="PROSITE" id="PS51746">
    <property type="entry name" value="PPM_2"/>
    <property type="match status" value="1"/>
</dbReference>
<evidence type="ECO:0000313" key="14">
    <source>
        <dbReference type="EnsemblPlants" id="Kaladp0085s0099.1.v1.1"/>
    </source>
</evidence>
<dbReference type="Gene3D" id="3.60.40.10">
    <property type="entry name" value="PPM-type phosphatase domain"/>
    <property type="match status" value="1"/>
</dbReference>
<dbReference type="InterPro" id="IPR001932">
    <property type="entry name" value="PPM-type_phosphatase-like_dom"/>
</dbReference>
<dbReference type="EnsemblPlants" id="Kaladp0085s0099.1.v1.1">
    <property type="protein sequence ID" value="Kaladp0085s0099.1.v1.1"/>
    <property type="gene ID" value="Kaladp0085s0099.v1.1"/>
</dbReference>
<evidence type="ECO:0000256" key="2">
    <source>
        <dbReference type="ARBA" id="ARBA00001946"/>
    </source>
</evidence>
<keyword evidence="9" id="KW-0464">Manganese</keyword>
<evidence type="ECO:0000256" key="1">
    <source>
        <dbReference type="ARBA" id="ARBA00001936"/>
    </source>
</evidence>
<dbReference type="InterPro" id="IPR000222">
    <property type="entry name" value="PP2C_BS"/>
</dbReference>
<dbReference type="SMART" id="SM00332">
    <property type="entry name" value="PP2Cc"/>
    <property type="match status" value="1"/>
</dbReference>